<name>A0A1X3CLH1_9NEIS</name>
<sequence length="372" mass="42139">MKYFTIVLFCCASLTACWSSDERNIREKDIGINTNAFFDLKTVDADEKFKAAMIYDPIHHLPHTLLVMGEKTDKNKKIELVKTFFRLDPQGRVFIKNEPCGLLCQSVFRSTGFDTNGQFKAFSVNEIIDGEGKILLKAHGSIVPVKNSKNQVIGILNFGTPPNSPPNAVYTVSYQDLAGRTIKKLARCGNDDNYGLQYGTYHNERGQLVFFLVNFSAQLLCTETLAGETKQFHWPFRGIDITDAFKNNFLVFQPEETKENTVEAVLIDRNTLAPRKLFTYSKPDIFWLGSDLNKFSNSTAFEGCDKQNYLAVNLQGVVARYPFSRVLIFKENGEIVFDMKSNRVIGIYTFQSSHSIVLVGHDGIRILKDKRC</sequence>
<protein>
    <recommendedName>
        <fullName evidence="3">Lipoprotein</fullName>
    </recommendedName>
</protein>
<dbReference type="PROSITE" id="PS51257">
    <property type="entry name" value="PROKAR_LIPOPROTEIN"/>
    <property type="match status" value="1"/>
</dbReference>
<accession>A0A1X3CLH1</accession>
<dbReference type="RefSeq" id="WP_085417585.1">
    <property type="nucleotide sequence ID" value="NZ_CAUJPY010000071.1"/>
</dbReference>
<organism evidence="1 2">
    <name type="scientific">Neisseria canis</name>
    <dbReference type="NCBI Taxonomy" id="493"/>
    <lineage>
        <taxon>Bacteria</taxon>
        <taxon>Pseudomonadati</taxon>
        <taxon>Pseudomonadota</taxon>
        <taxon>Betaproteobacteria</taxon>
        <taxon>Neisseriales</taxon>
        <taxon>Neisseriaceae</taxon>
        <taxon>Neisseria</taxon>
    </lineage>
</organism>
<evidence type="ECO:0000313" key="2">
    <source>
        <dbReference type="Proteomes" id="UP000279284"/>
    </source>
</evidence>
<dbReference type="OrthoDB" id="8601681at2"/>
<evidence type="ECO:0000313" key="1">
    <source>
        <dbReference type="EMBL" id="VEF02957.1"/>
    </source>
</evidence>
<dbReference type="AlphaFoldDB" id="A0A1X3CLH1"/>
<dbReference type="Proteomes" id="UP000279284">
    <property type="component" value="Chromosome"/>
</dbReference>
<keyword evidence="2" id="KW-1185">Reference proteome</keyword>
<dbReference type="EMBL" id="LR134313">
    <property type="protein sequence ID" value="VEF02957.1"/>
    <property type="molecule type" value="Genomic_DNA"/>
</dbReference>
<gene>
    <name evidence="1" type="ORF">NCTC10296_02070</name>
</gene>
<proteinExistence type="predicted"/>
<reference evidence="1 2" key="1">
    <citation type="submission" date="2018-12" db="EMBL/GenBank/DDBJ databases">
        <authorList>
            <consortium name="Pathogen Informatics"/>
        </authorList>
    </citation>
    <scope>NUCLEOTIDE SEQUENCE [LARGE SCALE GENOMIC DNA]</scope>
    <source>
        <strain evidence="1 2">NCTC10296</strain>
    </source>
</reference>
<dbReference type="KEGG" id="nci:NCTC10296_02070"/>
<evidence type="ECO:0008006" key="3">
    <source>
        <dbReference type="Google" id="ProtNLM"/>
    </source>
</evidence>